<dbReference type="Pfam" id="PF03734">
    <property type="entry name" value="YkuD"/>
    <property type="match status" value="1"/>
</dbReference>
<keyword evidence="4 7" id="KW-0133">Cell shape</keyword>
<evidence type="ECO:0000256" key="6">
    <source>
        <dbReference type="ARBA" id="ARBA00023316"/>
    </source>
</evidence>
<evidence type="ECO:0000256" key="3">
    <source>
        <dbReference type="ARBA" id="ARBA00022679"/>
    </source>
</evidence>
<keyword evidence="5 7" id="KW-0573">Peptidoglycan synthesis</keyword>
<evidence type="ECO:0000256" key="5">
    <source>
        <dbReference type="ARBA" id="ARBA00022984"/>
    </source>
</evidence>
<dbReference type="PANTHER" id="PTHR36699">
    <property type="entry name" value="LD-TRANSPEPTIDASE"/>
    <property type="match status" value="1"/>
</dbReference>
<dbReference type="GO" id="GO:0004180">
    <property type="term" value="F:carboxypeptidase activity"/>
    <property type="evidence" value="ECO:0007669"/>
    <property type="project" value="UniProtKB-ARBA"/>
</dbReference>
<dbReference type="PROSITE" id="PS52029">
    <property type="entry name" value="LD_TPASE"/>
    <property type="match status" value="1"/>
</dbReference>
<keyword evidence="10" id="KW-1185">Reference proteome</keyword>
<dbReference type="PROSITE" id="PS51257">
    <property type="entry name" value="PROKAR_LIPOPROTEIN"/>
    <property type="match status" value="1"/>
</dbReference>
<dbReference type="GO" id="GO:0008360">
    <property type="term" value="P:regulation of cell shape"/>
    <property type="evidence" value="ECO:0007669"/>
    <property type="project" value="UniProtKB-UniRule"/>
</dbReference>
<evidence type="ECO:0000256" key="7">
    <source>
        <dbReference type="PROSITE-ProRule" id="PRU01373"/>
    </source>
</evidence>
<evidence type="ECO:0000313" key="10">
    <source>
        <dbReference type="Proteomes" id="UP000248012"/>
    </source>
</evidence>
<dbReference type="Proteomes" id="UP000248012">
    <property type="component" value="Unassembled WGS sequence"/>
</dbReference>
<keyword evidence="3" id="KW-0808">Transferase</keyword>
<dbReference type="CDD" id="cd16913">
    <property type="entry name" value="YkuD_like"/>
    <property type="match status" value="1"/>
</dbReference>
<dbReference type="InterPro" id="IPR005490">
    <property type="entry name" value="LD_TPept_cat_dom"/>
</dbReference>
<feature type="domain" description="L,D-TPase catalytic" evidence="8">
    <location>
        <begin position="31"/>
        <end position="165"/>
    </location>
</feature>
<dbReference type="AlphaFoldDB" id="A0A2V4MLR3"/>
<evidence type="ECO:0000256" key="1">
    <source>
        <dbReference type="ARBA" id="ARBA00004752"/>
    </source>
</evidence>
<gene>
    <name evidence="9" type="ORF">DI396_09210</name>
</gene>
<dbReference type="OrthoDB" id="9809748at2"/>
<dbReference type="GO" id="GO:0071555">
    <property type="term" value="P:cell wall organization"/>
    <property type="evidence" value="ECO:0007669"/>
    <property type="project" value="UniProtKB-UniRule"/>
</dbReference>
<comment type="pathway">
    <text evidence="1 7">Cell wall biogenesis; peptidoglycan biosynthesis.</text>
</comment>
<dbReference type="RefSeq" id="WP_110795919.1">
    <property type="nucleotide sequence ID" value="NZ_KZ826484.1"/>
</dbReference>
<accession>A0A2V4MLR3</accession>
<evidence type="ECO:0000313" key="9">
    <source>
        <dbReference type="EMBL" id="PYC47611.1"/>
    </source>
</evidence>
<evidence type="ECO:0000259" key="8">
    <source>
        <dbReference type="PROSITE" id="PS52029"/>
    </source>
</evidence>
<evidence type="ECO:0000256" key="4">
    <source>
        <dbReference type="ARBA" id="ARBA00022960"/>
    </source>
</evidence>
<feature type="active site" description="Proton donor/acceptor" evidence="7">
    <location>
        <position position="121"/>
    </location>
</feature>
<dbReference type="GO" id="GO:0016740">
    <property type="term" value="F:transferase activity"/>
    <property type="evidence" value="ECO:0007669"/>
    <property type="project" value="UniProtKB-KW"/>
</dbReference>
<comment type="similarity">
    <text evidence="2">Belongs to the YkuD family.</text>
</comment>
<dbReference type="GO" id="GO:0009252">
    <property type="term" value="P:peptidoglycan biosynthetic process"/>
    <property type="evidence" value="ECO:0007669"/>
    <property type="project" value="UniProtKB-UniPathway"/>
</dbReference>
<dbReference type="InterPro" id="IPR038063">
    <property type="entry name" value="Transpep_catalytic_dom"/>
</dbReference>
<dbReference type="PANTHER" id="PTHR36699:SF1">
    <property type="entry name" value="L,D-TRANSPEPTIDASE YAFK-RELATED"/>
    <property type="match status" value="1"/>
</dbReference>
<comment type="caution">
    <text evidence="9">The sequence shown here is derived from an EMBL/GenBank/DDBJ whole genome shotgun (WGS) entry which is preliminary data.</text>
</comment>
<protein>
    <recommendedName>
        <fullName evidence="8">L,D-TPase catalytic domain-containing protein</fullName>
    </recommendedName>
</protein>
<dbReference type="EMBL" id="QFVT01000005">
    <property type="protein sequence ID" value="PYC47611.1"/>
    <property type="molecule type" value="Genomic_DNA"/>
</dbReference>
<name>A0A2V4MLR3_9RHOB</name>
<feature type="active site" description="Nucleophile" evidence="7">
    <location>
        <position position="141"/>
    </location>
</feature>
<dbReference type="Gene3D" id="2.40.440.10">
    <property type="entry name" value="L,D-transpeptidase catalytic domain-like"/>
    <property type="match status" value="1"/>
</dbReference>
<reference evidence="9 10" key="1">
    <citation type="submission" date="2018-05" db="EMBL/GenBank/DDBJ databases">
        <title>Oceanovita maritima gen. nov., sp. nov., a marine bacterium in the family Rhodobacteraceae isolated from surface seawater of Lundu port Xiamen, China.</title>
        <authorList>
            <person name="Hetharua B.H."/>
            <person name="Min D."/>
            <person name="Liao H."/>
            <person name="Tian Y."/>
        </authorList>
    </citation>
    <scope>NUCLEOTIDE SEQUENCE [LARGE SCALE GENOMIC DNA]</scope>
    <source>
        <strain evidence="9 10">FSX-11</strain>
    </source>
</reference>
<proteinExistence type="inferred from homology"/>
<dbReference type="UniPathway" id="UPA00219"/>
<evidence type="ECO:0000256" key="2">
    <source>
        <dbReference type="ARBA" id="ARBA00005992"/>
    </source>
</evidence>
<dbReference type="SUPFAM" id="SSF141523">
    <property type="entry name" value="L,D-transpeptidase catalytic domain-like"/>
    <property type="match status" value="1"/>
</dbReference>
<sequence length="166" mass="18346">MAIFRAFFLLVALFGLASCGGLRGYNGPEVTQVLVYKQNRTMYLLHHGEVLKKYDIGLGFAPDGHKAQEGDGRTPEGDYLIDRRNPNSEFHLSVGINYPNATDIARAEARGVSPGGDIFIHGQPNRAKGNKLPRADWTAGCISVRNREIEQIYAMVNDGTPIRIYP</sequence>
<keyword evidence="6 7" id="KW-0961">Cell wall biogenesis/degradation</keyword>
<organism evidence="9 10">
    <name type="scientific">Litorivita pollutaquae</name>
    <dbReference type="NCBI Taxonomy" id="2200892"/>
    <lineage>
        <taxon>Bacteria</taxon>
        <taxon>Pseudomonadati</taxon>
        <taxon>Pseudomonadota</taxon>
        <taxon>Alphaproteobacteria</taxon>
        <taxon>Rhodobacterales</taxon>
        <taxon>Paracoccaceae</taxon>
        <taxon>Litorivita</taxon>
    </lineage>
</organism>